<sequence>MSVSLRSIRAEKLSDFIGALLDGDSPRAQALLAQLPEYPILLTRHLSTAREWLRRRPRE</sequence>
<reference evidence="2" key="1">
    <citation type="journal article" date="2019" name="Int. J. Syst. Evol. Microbiol.">
        <title>The Global Catalogue of Microorganisms (GCM) 10K type strain sequencing project: providing services to taxonomists for standard genome sequencing and annotation.</title>
        <authorList>
            <consortium name="The Broad Institute Genomics Platform"/>
            <consortium name="The Broad Institute Genome Sequencing Center for Infectious Disease"/>
            <person name="Wu L."/>
            <person name="Ma J."/>
        </authorList>
    </citation>
    <scope>NUCLEOTIDE SEQUENCE [LARGE SCALE GENOMIC DNA]</scope>
    <source>
        <strain evidence="2">NBRC 103632</strain>
    </source>
</reference>
<dbReference type="RefSeq" id="WP_380802463.1">
    <property type="nucleotide sequence ID" value="NZ_JBHSFZ010000004.1"/>
</dbReference>
<proteinExistence type="predicted"/>
<accession>A0ABV9EX62</accession>
<gene>
    <name evidence="1" type="ORF">ACFO3E_03235</name>
</gene>
<name>A0ABV9EX62_9SPHN</name>
<organism evidence="1 2">
    <name type="scientific">Sphingobium tyrosinilyticum</name>
    <dbReference type="NCBI Taxonomy" id="2715436"/>
    <lineage>
        <taxon>Bacteria</taxon>
        <taxon>Pseudomonadati</taxon>
        <taxon>Pseudomonadota</taxon>
        <taxon>Alphaproteobacteria</taxon>
        <taxon>Sphingomonadales</taxon>
        <taxon>Sphingomonadaceae</taxon>
        <taxon>Sphingobium</taxon>
    </lineage>
</organism>
<evidence type="ECO:0000313" key="1">
    <source>
        <dbReference type="EMBL" id="MFC4593212.1"/>
    </source>
</evidence>
<dbReference type="EMBL" id="JBHSFZ010000004">
    <property type="protein sequence ID" value="MFC4593212.1"/>
    <property type="molecule type" value="Genomic_DNA"/>
</dbReference>
<protein>
    <submittedName>
        <fullName evidence="1">Uncharacterized protein</fullName>
    </submittedName>
</protein>
<dbReference type="Proteomes" id="UP001595957">
    <property type="component" value="Unassembled WGS sequence"/>
</dbReference>
<comment type="caution">
    <text evidence="1">The sequence shown here is derived from an EMBL/GenBank/DDBJ whole genome shotgun (WGS) entry which is preliminary data.</text>
</comment>
<evidence type="ECO:0000313" key="2">
    <source>
        <dbReference type="Proteomes" id="UP001595957"/>
    </source>
</evidence>
<keyword evidence="2" id="KW-1185">Reference proteome</keyword>